<dbReference type="Gene3D" id="3.40.50.2300">
    <property type="match status" value="2"/>
</dbReference>
<evidence type="ECO:0000256" key="8">
    <source>
        <dbReference type="ARBA" id="ARBA00022777"/>
    </source>
</evidence>
<accession>A0A437LVZ1</accession>
<evidence type="ECO:0000259" key="16">
    <source>
        <dbReference type="PROSITE" id="PS50110"/>
    </source>
</evidence>
<evidence type="ECO:0000256" key="9">
    <source>
        <dbReference type="ARBA" id="ARBA00022840"/>
    </source>
</evidence>
<dbReference type="PRINTS" id="PR00344">
    <property type="entry name" value="BCTRLSENSOR"/>
</dbReference>
<dbReference type="EMBL" id="SACL01000019">
    <property type="protein sequence ID" value="RVT89542.1"/>
    <property type="molecule type" value="Genomic_DNA"/>
</dbReference>
<dbReference type="InterPro" id="IPR036097">
    <property type="entry name" value="HisK_dim/P_sf"/>
</dbReference>
<dbReference type="GO" id="GO:0000155">
    <property type="term" value="F:phosphorelay sensor kinase activity"/>
    <property type="evidence" value="ECO:0007669"/>
    <property type="project" value="InterPro"/>
</dbReference>
<dbReference type="Pfam" id="PF00072">
    <property type="entry name" value="Response_reg"/>
    <property type="match status" value="1"/>
</dbReference>
<dbReference type="EC" id="2.7.13.3" evidence="3"/>
<dbReference type="InterPro" id="IPR003661">
    <property type="entry name" value="HisK_dim/P_dom"/>
</dbReference>
<comment type="caution">
    <text evidence="17">The sequence shown here is derived from an EMBL/GenBank/DDBJ whole genome shotgun (WGS) entry which is preliminary data.</text>
</comment>
<dbReference type="InterPro" id="IPR001789">
    <property type="entry name" value="Sig_transdc_resp-reg_receiver"/>
</dbReference>
<dbReference type="Gene3D" id="3.30.450.20">
    <property type="entry name" value="PAS domain"/>
    <property type="match status" value="1"/>
</dbReference>
<evidence type="ECO:0000256" key="11">
    <source>
        <dbReference type="ARBA" id="ARBA00023012"/>
    </source>
</evidence>
<dbReference type="PROSITE" id="PS50109">
    <property type="entry name" value="HIS_KIN"/>
    <property type="match status" value="1"/>
</dbReference>
<dbReference type="InterPro" id="IPR004358">
    <property type="entry name" value="Sig_transdc_His_kin-like_C"/>
</dbReference>
<evidence type="ECO:0000256" key="7">
    <source>
        <dbReference type="ARBA" id="ARBA00022741"/>
    </source>
</evidence>
<evidence type="ECO:0000259" key="15">
    <source>
        <dbReference type="PROSITE" id="PS50109"/>
    </source>
</evidence>
<keyword evidence="8" id="KW-0418">Kinase</keyword>
<dbReference type="Gene3D" id="1.10.287.130">
    <property type="match status" value="1"/>
</dbReference>
<evidence type="ECO:0000256" key="1">
    <source>
        <dbReference type="ARBA" id="ARBA00000085"/>
    </source>
</evidence>
<comment type="subcellular location">
    <subcellularLocation>
        <location evidence="2">Membrane</location>
    </subcellularLocation>
</comment>
<dbReference type="Pfam" id="PF02518">
    <property type="entry name" value="HATPase_c"/>
    <property type="match status" value="1"/>
</dbReference>
<keyword evidence="10 14" id="KW-1133">Transmembrane helix</keyword>
<dbReference type="FunFam" id="1.10.287.130:FF:000004">
    <property type="entry name" value="Ethylene receptor 1"/>
    <property type="match status" value="1"/>
</dbReference>
<keyword evidence="18" id="KW-1185">Reference proteome</keyword>
<name>A0A437LVZ1_9PROT</name>
<comment type="catalytic activity">
    <reaction evidence="1">
        <text>ATP + protein L-histidine = ADP + protein N-phospho-L-histidine.</text>
        <dbReference type="EC" id="2.7.13.3"/>
    </reaction>
</comment>
<keyword evidence="11" id="KW-0902">Two-component regulatory system</keyword>
<feature type="domain" description="Histidine kinase" evidence="15">
    <location>
        <begin position="350"/>
        <end position="571"/>
    </location>
</feature>
<dbReference type="CDD" id="cd00156">
    <property type="entry name" value="REC"/>
    <property type="match status" value="1"/>
</dbReference>
<evidence type="ECO:0000256" key="12">
    <source>
        <dbReference type="ARBA" id="ARBA00023136"/>
    </source>
</evidence>
<dbReference type="PANTHER" id="PTHR45339">
    <property type="entry name" value="HYBRID SIGNAL TRANSDUCTION HISTIDINE KINASE J"/>
    <property type="match status" value="1"/>
</dbReference>
<dbReference type="CDD" id="cd00082">
    <property type="entry name" value="HisKA"/>
    <property type="match status" value="1"/>
</dbReference>
<organism evidence="17 18">
    <name type="scientific">Rhodovarius crocodyli</name>
    <dbReference type="NCBI Taxonomy" id="1979269"/>
    <lineage>
        <taxon>Bacteria</taxon>
        <taxon>Pseudomonadati</taxon>
        <taxon>Pseudomonadota</taxon>
        <taxon>Alphaproteobacteria</taxon>
        <taxon>Acetobacterales</taxon>
        <taxon>Roseomonadaceae</taxon>
        <taxon>Rhodovarius</taxon>
    </lineage>
</organism>
<evidence type="ECO:0000256" key="14">
    <source>
        <dbReference type="SAM" id="Phobius"/>
    </source>
</evidence>
<dbReference type="Pfam" id="PF00512">
    <property type="entry name" value="HisKA"/>
    <property type="match status" value="1"/>
</dbReference>
<dbReference type="PROSITE" id="PS50110">
    <property type="entry name" value="RESPONSE_REGULATORY"/>
    <property type="match status" value="2"/>
</dbReference>
<evidence type="ECO:0000256" key="5">
    <source>
        <dbReference type="ARBA" id="ARBA00022679"/>
    </source>
</evidence>
<feature type="domain" description="Response regulatory" evidence="16">
    <location>
        <begin position="732"/>
        <end position="849"/>
    </location>
</feature>
<dbReference type="AlphaFoldDB" id="A0A437LVZ1"/>
<evidence type="ECO:0000313" key="18">
    <source>
        <dbReference type="Proteomes" id="UP000282957"/>
    </source>
</evidence>
<evidence type="ECO:0000256" key="3">
    <source>
        <dbReference type="ARBA" id="ARBA00012438"/>
    </source>
</evidence>
<evidence type="ECO:0000256" key="6">
    <source>
        <dbReference type="ARBA" id="ARBA00022692"/>
    </source>
</evidence>
<dbReference type="Gene3D" id="3.30.565.10">
    <property type="entry name" value="Histidine kinase-like ATPase, C-terminal domain"/>
    <property type="match status" value="1"/>
</dbReference>
<feature type="transmembrane region" description="Helical" evidence="14">
    <location>
        <begin position="304"/>
        <end position="324"/>
    </location>
</feature>
<keyword evidence="12 14" id="KW-0472">Membrane</keyword>
<dbReference type="CDD" id="cd16922">
    <property type="entry name" value="HATPase_EvgS-ArcB-TorS-like"/>
    <property type="match status" value="1"/>
</dbReference>
<dbReference type="SMART" id="SM00387">
    <property type="entry name" value="HATPase_c"/>
    <property type="match status" value="1"/>
</dbReference>
<dbReference type="InterPro" id="IPR036890">
    <property type="entry name" value="HATPase_C_sf"/>
</dbReference>
<keyword evidence="4 13" id="KW-0597">Phosphoprotein</keyword>
<feature type="domain" description="Response regulatory" evidence="16">
    <location>
        <begin position="588"/>
        <end position="707"/>
    </location>
</feature>
<dbReference type="InterPro" id="IPR011006">
    <property type="entry name" value="CheY-like_superfamily"/>
</dbReference>
<evidence type="ECO:0000256" key="13">
    <source>
        <dbReference type="PROSITE-ProRule" id="PRU00169"/>
    </source>
</evidence>
<protein>
    <recommendedName>
        <fullName evidence="3">histidine kinase</fullName>
        <ecNumber evidence="3">2.7.13.3</ecNumber>
    </recommendedName>
</protein>
<dbReference type="Proteomes" id="UP000282957">
    <property type="component" value="Unassembled WGS sequence"/>
</dbReference>
<dbReference type="FunFam" id="3.30.565.10:FF:000010">
    <property type="entry name" value="Sensor histidine kinase RcsC"/>
    <property type="match status" value="1"/>
</dbReference>
<dbReference type="SUPFAM" id="SSF47384">
    <property type="entry name" value="Homodimeric domain of signal transducing histidine kinase"/>
    <property type="match status" value="1"/>
</dbReference>
<dbReference type="GO" id="GO:0005524">
    <property type="term" value="F:ATP binding"/>
    <property type="evidence" value="ECO:0007669"/>
    <property type="project" value="UniProtKB-KW"/>
</dbReference>
<dbReference type="CDD" id="cd17546">
    <property type="entry name" value="REC_hyHK_CKI1_RcsC-like"/>
    <property type="match status" value="1"/>
</dbReference>
<evidence type="ECO:0000256" key="2">
    <source>
        <dbReference type="ARBA" id="ARBA00004370"/>
    </source>
</evidence>
<dbReference type="PANTHER" id="PTHR45339:SF5">
    <property type="entry name" value="HISTIDINE KINASE"/>
    <property type="match status" value="1"/>
</dbReference>
<proteinExistence type="predicted"/>
<gene>
    <name evidence="17" type="ORF">EOD42_25225</name>
</gene>
<dbReference type="GO" id="GO:0016020">
    <property type="term" value="C:membrane"/>
    <property type="evidence" value="ECO:0007669"/>
    <property type="project" value="UniProtKB-SubCell"/>
</dbReference>
<dbReference type="SMART" id="SM00388">
    <property type="entry name" value="HisKA"/>
    <property type="match status" value="1"/>
</dbReference>
<evidence type="ECO:0000256" key="10">
    <source>
        <dbReference type="ARBA" id="ARBA00022989"/>
    </source>
</evidence>
<dbReference type="SUPFAM" id="SSF52172">
    <property type="entry name" value="CheY-like"/>
    <property type="match status" value="2"/>
</dbReference>
<dbReference type="OrthoDB" id="9801651at2"/>
<feature type="modified residue" description="4-aspartylphosphate" evidence="13">
    <location>
        <position position="642"/>
    </location>
</feature>
<dbReference type="SUPFAM" id="SSF55874">
    <property type="entry name" value="ATPase domain of HSP90 chaperone/DNA topoisomerase II/histidine kinase"/>
    <property type="match status" value="1"/>
</dbReference>
<dbReference type="SMART" id="SM00448">
    <property type="entry name" value="REC"/>
    <property type="match status" value="2"/>
</dbReference>
<evidence type="ECO:0000256" key="4">
    <source>
        <dbReference type="ARBA" id="ARBA00022553"/>
    </source>
</evidence>
<dbReference type="RefSeq" id="WP_127790381.1">
    <property type="nucleotide sequence ID" value="NZ_SACL01000019.1"/>
</dbReference>
<keyword evidence="9" id="KW-0067">ATP-binding</keyword>
<keyword evidence="5" id="KW-0808">Transferase</keyword>
<evidence type="ECO:0000313" key="17">
    <source>
        <dbReference type="EMBL" id="RVT89542.1"/>
    </source>
</evidence>
<feature type="modified residue" description="4-aspartylphosphate" evidence="13">
    <location>
        <position position="781"/>
    </location>
</feature>
<keyword evidence="7" id="KW-0547">Nucleotide-binding</keyword>
<dbReference type="InterPro" id="IPR003594">
    <property type="entry name" value="HATPase_dom"/>
</dbReference>
<sequence>MANPPKPARVAAKPTETRAAVVASAAIALVAAVLGITYVTQDARRESSALADAARLTQALAGGISDQISRAIEATSLLALVAEPQRRPSGEVELAEEISAMTREMAQLRAFMLVDDTGLILAANVPRLRGRRFDIGALRGEAGRDMRAGNGTPAILPPQPGRLLEGPPPSGPWRHWSIPMLIPLPSDAEGGAWAAVALLNPDYMTSVAARMANAFHVDVRLYRFDGTLIARSDGQSTGVGQIRPGNWLFTHFLPQRENGSFNGTDSEGRRVVASLAVTRLGGIVVEVAQPRSVVLEPVRGQDQLLIVAGFTVLGIALIAFLMLLRQGRQLALSEARALGASRAKEDFLALMSHEIRTPMNGVIGLSGLLMETPLTQLQRRYASTIRSSADHLMHLLNDILDFSKLEAGEVLLERMPFSPEQQVTSVIELLAGQAASKDLELVGTTAPGLPRQVLGDAGRLRQILLNLVGNAIKFTEQGCVRVGIAAAAEGEGSWLLTFTVSDTGIGLPAEGVEQLFERFTQADASTSRRFGGTGLGLAISRRLAEGMGGTVSAEPNPGGGSTFRCTIRAGALPDSSEPMEPEAWRGARVLVIEDQPVNREVLVAQLRGMGLKATAVENEAEAVAALREADGREEPFGIVIVDGLLSGGQRGSEIATRIRATWGHALRLVLLASSAIGTEQLPHGLCDAILIKPAMPERIREALSYAFGRRLVAMSRPEPPVEPQPQAPAAMRVLVVDDNQVNQFVLSRMLETEGIDVATADNGEIAVRMAEAEPFDAILMDVQMPVMDGLAATRAIRNGQGPNRSTRIIGLTAAIGPAHEKQCFGAGMDDYLSKPIDTQPLLNALGRPSHYFT</sequence>
<reference evidence="17 18" key="1">
    <citation type="submission" date="2019-01" db="EMBL/GenBank/DDBJ databases">
        <authorList>
            <person name="Chen W.-M."/>
        </authorList>
    </citation>
    <scope>NUCLEOTIDE SEQUENCE [LARGE SCALE GENOMIC DNA]</scope>
    <source>
        <strain evidence="17 18">CCP-6</strain>
    </source>
</reference>
<dbReference type="InterPro" id="IPR005467">
    <property type="entry name" value="His_kinase_dom"/>
</dbReference>
<keyword evidence="6 14" id="KW-0812">Transmembrane</keyword>